<sequence length="828" mass="92738">MDQDMVPTQGPNIDQFSEALVRYEEKIRTINGVLTDVYRMSDELFSTETIHIKDAERLESAYKEYNVVHQKLGDWERRMAQYDTTLSAMVQSAKAIPAVSQQILDDPGRPPRELVDQALAIVFKAFDSLEPARVMSDAVKQALLNRELEKVNEEHNRLHDRIKQLKKDLRGSESDKTAKAGQVQVKSEKLEELSLDLEKSEENAGTLARKLTLRESEINDKNRTIERMRLEAEANDQLLAECRKNLTEVRGELENKSQKVKDLGLEVFQLGIEVDQLKGIEQELEKANEKVSRHLDGWDRLHQLLELEDHRFVTILYSVQRMKAECKSLQQRNSELEERCSDRDDDLGRLESQLEKANNLVTKNFDDHQTKLEALNNYHDSCMFDAEQDLDMLKEEARRLQSANTNLSSSLLQKSGLVKECCNTLKGVLTDLTEFEQVTSEVKDTIGLSKADIGALNNAWLASEADILVQFATAELNISSIQKSLTDERSSHAATKEEHSKTVQDLATFTTLAKSILTDYLAGSSCAAPSTSPAWSEAAGVILDTSAKPLAVSAIGKEQVFLVLRIPGDNMRPVLKYAGKLSALANACQIFVFVSAAAYETPALFILIASAIERVVDCDSVAAVTLMAKACDLFTRNLPVASDTAIFLALAFSQLVTRLTARFPAVWSKTRISQSDLINRLNRYIQTSGSFVRELLLVLPRWDQLWKRSLPLIFGDDLVNRQRETGTEEEYLVSKSTSKLVMIADSGGVILQSKLLFNRCADSEDLQQVTYEVSDRDGMGTCSFTFAEGSAESSWWRRCVAPFVDIPSDVELLTESIAKGMDIWGGLI</sequence>
<evidence type="ECO:0000256" key="1">
    <source>
        <dbReference type="SAM" id="Coils"/>
    </source>
</evidence>
<evidence type="ECO:0000313" key="3">
    <source>
        <dbReference type="Proteomes" id="UP000566819"/>
    </source>
</evidence>
<gene>
    <name evidence="2" type="ORF">G7Y89_g1712</name>
</gene>
<feature type="coiled-coil region" evidence="1">
    <location>
        <begin position="141"/>
        <end position="210"/>
    </location>
</feature>
<keyword evidence="1" id="KW-0175">Coiled coil</keyword>
<dbReference type="OrthoDB" id="10255522at2759"/>
<dbReference type="AlphaFoldDB" id="A0A8H4WA09"/>
<reference evidence="2 3" key="1">
    <citation type="submission" date="2020-03" db="EMBL/GenBank/DDBJ databases">
        <title>Draft Genome Sequence of Cudoniella acicularis.</title>
        <authorList>
            <person name="Buettner E."/>
            <person name="Kellner H."/>
        </authorList>
    </citation>
    <scope>NUCLEOTIDE SEQUENCE [LARGE SCALE GENOMIC DNA]</scope>
    <source>
        <strain evidence="2 3">DSM 108380</strain>
    </source>
</reference>
<feature type="coiled-coil region" evidence="1">
    <location>
        <begin position="239"/>
        <end position="346"/>
    </location>
</feature>
<evidence type="ECO:0000313" key="2">
    <source>
        <dbReference type="EMBL" id="KAF4636374.1"/>
    </source>
</evidence>
<name>A0A8H4WA09_9HELO</name>
<dbReference type="PANTHER" id="PTHR23159:SF31">
    <property type="entry name" value="CENTROSOME-ASSOCIATED PROTEIN CEP250 ISOFORM X1"/>
    <property type="match status" value="1"/>
</dbReference>
<dbReference type="EMBL" id="JAAMPI010000069">
    <property type="protein sequence ID" value="KAF4636374.1"/>
    <property type="molecule type" value="Genomic_DNA"/>
</dbReference>
<proteinExistence type="predicted"/>
<feature type="coiled-coil region" evidence="1">
    <location>
        <begin position="383"/>
        <end position="410"/>
    </location>
</feature>
<dbReference type="PANTHER" id="PTHR23159">
    <property type="entry name" value="CENTROSOMAL PROTEIN 2"/>
    <property type="match status" value="1"/>
</dbReference>
<organism evidence="2 3">
    <name type="scientific">Cudoniella acicularis</name>
    <dbReference type="NCBI Taxonomy" id="354080"/>
    <lineage>
        <taxon>Eukaryota</taxon>
        <taxon>Fungi</taxon>
        <taxon>Dikarya</taxon>
        <taxon>Ascomycota</taxon>
        <taxon>Pezizomycotina</taxon>
        <taxon>Leotiomycetes</taxon>
        <taxon>Helotiales</taxon>
        <taxon>Tricladiaceae</taxon>
        <taxon>Cudoniella</taxon>
    </lineage>
</organism>
<keyword evidence="3" id="KW-1185">Reference proteome</keyword>
<accession>A0A8H4WA09</accession>
<dbReference type="Proteomes" id="UP000566819">
    <property type="component" value="Unassembled WGS sequence"/>
</dbReference>
<protein>
    <submittedName>
        <fullName evidence="2">Uncharacterized protein</fullName>
    </submittedName>
</protein>
<comment type="caution">
    <text evidence="2">The sequence shown here is derived from an EMBL/GenBank/DDBJ whole genome shotgun (WGS) entry which is preliminary data.</text>
</comment>